<dbReference type="InterPro" id="IPR012347">
    <property type="entry name" value="Ferritin-like"/>
</dbReference>
<reference evidence="1" key="1">
    <citation type="submission" date="2017-05" db="EMBL/GenBank/DDBJ databases">
        <title>Polyphasic characterization of four soil-derived phenanthrene-degrading Acidovorax strains and proposal of Acidovorax phenanthrenivorans sp. nov.</title>
        <authorList>
            <person name="Singleton D."/>
            <person name="Lee J."/>
            <person name="Dickey A.N."/>
            <person name="Stroud A."/>
            <person name="Scholl E.H."/>
            <person name="Wright F.A."/>
            <person name="Aitken M.D."/>
        </authorList>
    </citation>
    <scope>NUCLEOTIDE SEQUENCE</scope>
    <source>
        <strain evidence="1">P4</strain>
    </source>
</reference>
<dbReference type="Gene3D" id="1.20.1260.10">
    <property type="match status" value="1"/>
</dbReference>
<dbReference type="KEGG" id="acis:CBP35_15060"/>
<evidence type="ECO:0000313" key="2">
    <source>
        <dbReference type="Proteomes" id="UP000194440"/>
    </source>
</evidence>
<protein>
    <submittedName>
        <fullName evidence="1">Ferritin</fullName>
    </submittedName>
</protein>
<name>A0A240TWM1_9BURK</name>
<dbReference type="InterPro" id="IPR009078">
    <property type="entry name" value="Ferritin-like_SF"/>
</dbReference>
<dbReference type="AlphaFoldDB" id="A0A240TWM1"/>
<proteinExistence type="predicted"/>
<dbReference type="SUPFAM" id="SSF47240">
    <property type="entry name" value="Ferritin-like"/>
    <property type="match status" value="1"/>
</dbReference>
<dbReference type="CDD" id="cd00657">
    <property type="entry name" value="Ferritin_like"/>
    <property type="match status" value="1"/>
</dbReference>
<dbReference type="OrthoDB" id="7571942at2"/>
<dbReference type="Proteomes" id="UP000194440">
    <property type="component" value="Chromosome"/>
</dbReference>
<dbReference type="PROSITE" id="PS51318">
    <property type="entry name" value="TAT"/>
    <property type="match status" value="1"/>
</dbReference>
<evidence type="ECO:0000313" key="1">
    <source>
        <dbReference type="EMBL" id="ART60715.1"/>
    </source>
</evidence>
<accession>A0A240TWM1</accession>
<dbReference type="RefSeq" id="WP_086913933.1">
    <property type="nucleotide sequence ID" value="NZ_CP021359.1"/>
</dbReference>
<dbReference type="KEGG" id="acip:CBP36_03880"/>
<dbReference type="InterPro" id="IPR006311">
    <property type="entry name" value="TAT_signal"/>
</dbReference>
<dbReference type="EMBL" id="CP021366">
    <property type="protein sequence ID" value="ART60715.1"/>
    <property type="molecule type" value="Genomic_DNA"/>
</dbReference>
<sequence length="197" mass="20371">MKNFSIQVPSQVLFLARRRAMSMSGAAVLSAGAVALLGGRDALAAGAKVSAKDLEADVRILNTALGAELEAVAAYQVGAESGLLSKGVLPVAVQFQGHHKEHAAAIAATVQKLGGKPAVAKDKYEFPVDKLKAEADVLRFAAGLERGAISAYLGAVPLFADRALAQVAASILGDEAMHWAVLRQVLGEQPVPSAFMS</sequence>
<accession>A0A240UHY0</accession>
<dbReference type="Pfam" id="PF13668">
    <property type="entry name" value="Ferritin_2"/>
    <property type="match status" value="1"/>
</dbReference>
<organism evidence="1 2">
    <name type="scientific">Acidovorax carolinensis</name>
    <dbReference type="NCBI Taxonomy" id="553814"/>
    <lineage>
        <taxon>Bacteria</taxon>
        <taxon>Pseudomonadati</taxon>
        <taxon>Pseudomonadota</taxon>
        <taxon>Betaproteobacteria</taxon>
        <taxon>Burkholderiales</taxon>
        <taxon>Comamonadaceae</taxon>
        <taxon>Acidovorax</taxon>
    </lineage>
</organism>
<dbReference type="KEGG" id="acid:CBP33_03470"/>
<gene>
    <name evidence="1" type="ORF">CBP36_03880</name>
</gene>
<keyword evidence="2" id="KW-1185">Reference proteome</keyword>